<gene>
    <name evidence="1" type="ORF">LCGC14_2966850</name>
</gene>
<reference evidence="1" key="1">
    <citation type="journal article" date="2015" name="Nature">
        <title>Complex archaea that bridge the gap between prokaryotes and eukaryotes.</title>
        <authorList>
            <person name="Spang A."/>
            <person name="Saw J.H."/>
            <person name="Jorgensen S.L."/>
            <person name="Zaremba-Niedzwiedzka K."/>
            <person name="Martijn J."/>
            <person name="Lind A.E."/>
            <person name="van Eijk R."/>
            <person name="Schleper C."/>
            <person name="Guy L."/>
            <person name="Ettema T.J."/>
        </authorList>
    </citation>
    <scope>NUCLEOTIDE SEQUENCE</scope>
</reference>
<organism evidence="1">
    <name type="scientific">marine sediment metagenome</name>
    <dbReference type="NCBI Taxonomy" id="412755"/>
    <lineage>
        <taxon>unclassified sequences</taxon>
        <taxon>metagenomes</taxon>
        <taxon>ecological metagenomes</taxon>
    </lineage>
</organism>
<accession>A0A0F8ZIB8</accession>
<name>A0A0F8ZIB8_9ZZZZ</name>
<dbReference type="CDD" id="cd22231">
    <property type="entry name" value="RHH_NikR_HicB-like"/>
    <property type="match status" value="1"/>
</dbReference>
<proteinExistence type="predicted"/>
<comment type="caution">
    <text evidence="1">The sequence shown here is derived from an EMBL/GenBank/DDBJ whole genome shotgun (WGS) entry which is preliminary data.</text>
</comment>
<sequence>MGNSETGVEVMGNYINSPQLDTEVPEKVASTNPALKGFTLNLPKEAVANIKLFIKWGWYTSRSEFGRKAIMDLIEKDMGFFDKSGALKTAVIEDGVVRIPGRKPWYVRRVLD</sequence>
<dbReference type="EMBL" id="LAZR01060210">
    <property type="protein sequence ID" value="KKK66164.1"/>
    <property type="molecule type" value="Genomic_DNA"/>
</dbReference>
<protein>
    <submittedName>
        <fullName evidence="1">Uncharacterized protein</fullName>
    </submittedName>
</protein>
<dbReference type="AlphaFoldDB" id="A0A0F8ZIB8"/>
<evidence type="ECO:0000313" key="1">
    <source>
        <dbReference type="EMBL" id="KKK66164.1"/>
    </source>
</evidence>